<evidence type="ECO:0000256" key="1">
    <source>
        <dbReference type="ARBA" id="ARBA00022490"/>
    </source>
</evidence>
<dbReference type="PROSITE" id="PS01131">
    <property type="entry name" value="RRNA_A_DIMETH"/>
    <property type="match status" value="1"/>
</dbReference>
<dbReference type="RefSeq" id="WP_023947455.1">
    <property type="nucleotide sequence ID" value="NZ_JAERIV010000009.1"/>
</dbReference>
<feature type="domain" description="Ribosomal RNA adenine methylase transferase N-terminal" evidence="9">
    <location>
        <begin position="21"/>
        <end position="197"/>
    </location>
</feature>
<accession>A0A2X3BDA5</accession>
<evidence type="ECO:0000256" key="2">
    <source>
        <dbReference type="ARBA" id="ARBA00022552"/>
    </source>
</evidence>
<gene>
    <name evidence="7 10" type="primary">ksgA</name>
    <name evidence="7" type="synonym">rsmA</name>
    <name evidence="10" type="ORF">NCTC13102_00077</name>
</gene>
<reference evidence="10 11" key="1">
    <citation type="submission" date="2018-06" db="EMBL/GenBank/DDBJ databases">
        <authorList>
            <consortium name="Pathogen Informatics"/>
            <person name="Doyle S."/>
        </authorList>
    </citation>
    <scope>NUCLEOTIDE SEQUENCE [LARGE SCALE GENOMIC DNA]</scope>
    <source>
        <strain evidence="10 11">NCTC13102</strain>
    </source>
</reference>
<dbReference type="SMART" id="SM00650">
    <property type="entry name" value="rADc"/>
    <property type="match status" value="1"/>
</dbReference>
<feature type="binding site" evidence="7 8">
    <location>
        <position position="16"/>
    </location>
    <ligand>
        <name>S-adenosyl-L-methionine</name>
        <dbReference type="ChEBI" id="CHEBI:59789"/>
    </ligand>
</feature>
<dbReference type="HAMAP" id="MF_00607">
    <property type="entry name" value="16SrRNA_methyltr_A"/>
    <property type="match status" value="1"/>
</dbReference>
<dbReference type="InterPro" id="IPR011530">
    <property type="entry name" value="rRNA_adenine_dimethylase"/>
</dbReference>
<keyword evidence="6 7" id="KW-0694">RNA-binding</keyword>
<dbReference type="EMBL" id="UAWL01000006">
    <property type="protein sequence ID" value="SQB97346.1"/>
    <property type="molecule type" value="Genomic_DNA"/>
</dbReference>
<dbReference type="Gene3D" id="3.40.50.150">
    <property type="entry name" value="Vaccinia Virus protein VP39"/>
    <property type="match status" value="1"/>
</dbReference>
<keyword evidence="1 7" id="KW-0963">Cytoplasm</keyword>
<keyword evidence="4 7" id="KW-0808">Transferase</keyword>
<keyword evidence="3 7" id="KW-0489">Methyltransferase</keyword>
<dbReference type="InterPro" id="IPR023165">
    <property type="entry name" value="rRNA_Ade_diMease-like_C"/>
</dbReference>
<comment type="function">
    <text evidence="7">Specifically dimethylates two adjacent adenosines (A1518 and A1519) in the loop of a conserved hairpin near the 3'-end of 16S rRNA in the 30S particle. May play a critical role in biogenesis of 30S subunits.</text>
</comment>
<dbReference type="PANTHER" id="PTHR11727">
    <property type="entry name" value="DIMETHYLADENOSINE TRANSFERASE"/>
    <property type="match status" value="1"/>
</dbReference>
<dbReference type="NCBIfam" id="TIGR00755">
    <property type="entry name" value="ksgA"/>
    <property type="match status" value="1"/>
</dbReference>
<dbReference type="Pfam" id="PF00398">
    <property type="entry name" value="RrnaAD"/>
    <property type="match status" value="1"/>
</dbReference>
<dbReference type="GO" id="GO:0052908">
    <property type="term" value="F:16S rRNA (adenine(1518)-N(6)/adenine(1519)-N(6))-dimethyltransferase activity"/>
    <property type="evidence" value="ECO:0007669"/>
    <property type="project" value="UniProtKB-EC"/>
</dbReference>
<dbReference type="GO" id="GO:0003723">
    <property type="term" value="F:RNA binding"/>
    <property type="evidence" value="ECO:0007669"/>
    <property type="project" value="UniProtKB-UniRule"/>
</dbReference>
<feature type="binding site" evidence="7 8">
    <location>
        <position position="62"/>
    </location>
    <ligand>
        <name>S-adenosyl-L-methionine</name>
        <dbReference type="ChEBI" id="CHEBI:59789"/>
    </ligand>
</feature>
<evidence type="ECO:0000256" key="5">
    <source>
        <dbReference type="ARBA" id="ARBA00022691"/>
    </source>
</evidence>
<proteinExistence type="inferred from homology"/>
<keyword evidence="2 7" id="KW-0698">rRNA processing</keyword>
<sequence length="265" mass="30446">MILQPEAKKYFGQNFLKDSAALDRIVQSVSDIRENNKLIEIGVGLGDLSERLLRLSSLKTYEIDTNLCSFVLRKFQKSHKDMKNNFTLIECDVLSLPFQEGWLENEKYILVSNLPYYIATRIVINVIKDPLCRGFVVMTQKEVAQKFCANEADKQFCALSVLAQSVGEVQILFDVAPECFEPMPKVFSSVFKLTKSDETRIEAGFENMLKIAFNAPRKKLLNNLATQYDKPKLESIFTQLGISLDKRPHEVSTQNYHHIYQYIKD</sequence>
<dbReference type="EC" id="2.1.1.182" evidence="7"/>
<comment type="catalytic activity">
    <reaction evidence="7">
        <text>adenosine(1518)/adenosine(1519) in 16S rRNA + 4 S-adenosyl-L-methionine = N(6)-dimethyladenosine(1518)/N(6)-dimethyladenosine(1519) in 16S rRNA + 4 S-adenosyl-L-homocysteine + 4 H(+)</text>
        <dbReference type="Rhea" id="RHEA:19609"/>
        <dbReference type="Rhea" id="RHEA-COMP:10232"/>
        <dbReference type="Rhea" id="RHEA-COMP:10233"/>
        <dbReference type="ChEBI" id="CHEBI:15378"/>
        <dbReference type="ChEBI" id="CHEBI:57856"/>
        <dbReference type="ChEBI" id="CHEBI:59789"/>
        <dbReference type="ChEBI" id="CHEBI:74411"/>
        <dbReference type="ChEBI" id="CHEBI:74493"/>
        <dbReference type="EC" id="2.1.1.182"/>
    </reaction>
</comment>
<evidence type="ECO:0000256" key="4">
    <source>
        <dbReference type="ARBA" id="ARBA00022679"/>
    </source>
</evidence>
<dbReference type="Proteomes" id="UP000250166">
    <property type="component" value="Unassembled WGS sequence"/>
</dbReference>
<organism evidence="10 11">
    <name type="scientific">Helicobacter fennelliae</name>
    <dbReference type="NCBI Taxonomy" id="215"/>
    <lineage>
        <taxon>Bacteria</taxon>
        <taxon>Pseudomonadati</taxon>
        <taxon>Campylobacterota</taxon>
        <taxon>Epsilonproteobacteria</taxon>
        <taxon>Campylobacterales</taxon>
        <taxon>Helicobacteraceae</taxon>
        <taxon>Helicobacter</taxon>
    </lineage>
</organism>
<feature type="binding site" evidence="7 8">
    <location>
        <position position="14"/>
    </location>
    <ligand>
        <name>S-adenosyl-L-methionine</name>
        <dbReference type="ChEBI" id="CHEBI:59789"/>
    </ligand>
</feature>
<dbReference type="SUPFAM" id="SSF53335">
    <property type="entry name" value="S-adenosyl-L-methionine-dependent methyltransferases"/>
    <property type="match status" value="1"/>
</dbReference>
<dbReference type="AlphaFoldDB" id="A0A2X3BDA5"/>
<evidence type="ECO:0000256" key="8">
    <source>
        <dbReference type="PROSITE-ProRule" id="PRU01026"/>
    </source>
</evidence>
<feature type="binding site" evidence="7 8">
    <location>
        <position position="92"/>
    </location>
    <ligand>
        <name>S-adenosyl-L-methionine</name>
        <dbReference type="ChEBI" id="CHEBI:59789"/>
    </ligand>
</feature>
<dbReference type="PANTHER" id="PTHR11727:SF7">
    <property type="entry name" value="DIMETHYLADENOSINE TRANSFERASE-RELATED"/>
    <property type="match status" value="1"/>
</dbReference>
<dbReference type="InterPro" id="IPR020598">
    <property type="entry name" value="rRNA_Ade_methylase_Trfase_N"/>
</dbReference>
<dbReference type="InterPro" id="IPR020596">
    <property type="entry name" value="rRNA_Ade_Mease_Trfase_CS"/>
</dbReference>
<dbReference type="PROSITE" id="PS51689">
    <property type="entry name" value="SAM_RNA_A_N6_MT"/>
    <property type="match status" value="1"/>
</dbReference>
<name>A0A2X3BDA5_9HELI</name>
<comment type="subcellular location">
    <subcellularLocation>
        <location evidence="7">Cytoplasm</location>
    </subcellularLocation>
</comment>
<evidence type="ECO:0000256" key="7">
    <source>
        <dbReference type="HAMAP-Rule" id="MF_00607"/>
    </source>
</evidence>
<dbReference type="InterPro" id="IPR001737">
    <property type="entry name" value="KsgA/Erm"/>
</dbReference>
<dbReference type="Gene3D" id="1.10.8.100">
    <property type="entry name" value="Ribosomal RNA adenine dimethylase-like, domain 2"/>
    <property type="match status" value="1"/>
</dbReference>
<dbReference type="InterPro" id="IPR029063">
    <property type="entry name" value="SAM-dependent_MTases_sf"/>
</dbReference>
<evidence type="ECO:0000256" key="3">
    <source>
        <dbReference type="ARBA" id="ARBA00022603"/>
    </source>
</evidence>
<evidence type="ECO:0000313" key="10">
    <source>
        <dbReference type="EMBL" id="SQB97346.1"/>
    </source>
</evidence>
<keyword evidence="5 7" id="KW-0949">S-adenosyl-L-methionine</keyword>
<feature type="binding site" evidence="7 8">
    <location>
        <position position="113"/>
    </location>
    <ligand>
        <name>S-adenosyl-L-methionine</name>
        <dbReference type="ChEBI" id="CHEBI:59789"/>
    </ligand>
</feature>
<evidence type="ECO:0000313" key="11">
    <source>
        <dbReference type="Proteomes" id="UP000250166"/>
    </source>
</evidence>
<evidence type="ECO:0000259" key="9">
    <source>
        <dbReference type="SMART" id="SM00650"/>
    </source>
</evidence>
<protein>
    <recommendedName>
        <fullName evidence="7">Ribosomal RNA small subunit methyltransferase A</fullName>
        <ecNumber evidence="7">2.1.1.182</ecNumber>
    </recommendedName>
    <alternativeName>
        <fullName evidence="7">16S rRNA (adenine(1518)-N(6)/adenine(1519)-N(6))-dimethyltransferase</fullName>
    </alternativeName>
    <alternativeName>
        <fullName evidence="7">16S rRNA dimethyladenosine transferase</fullName>
    </alternativeName>
    <alternativeName>
        <fullName evidence="7">16S rRNA dimethylase</fullName>
    </alternativeName>
    <alternativeName>
        <fullName evidence="7">S-adenosylmethionine-6-N', N'-adenosyl(rRNA) dimethyltransferase</fullName>
    </alternativeName>
</protein>
<feature type="binding site" evidence="7 8">
    <location>
        <position position="42"/>
    </location>
    <ligand>
        <name>S-adenosyl-L-methionine</name>
        <dbReference type="ChEBI" id="CHEBI:59789"/>
    </ligand>
</feature>
<dbReference type="GO" id="GO:0005829">
    <property type="term" value="C:cytosol"/>
    <property type="evidence" value="ECO:0007669"/>
    <property type="project" value="TreeGrafter"/>
</dbReference>
<comment type="similarity">
    <text evidence="7">Belongs to the class I-like SAM-binding methyltransferase superfamily. rRNA adenine N(6)-methyltransferase family. RsmA subfamily.</text>
</comment>
<evidence type="ECO:0000256" key="6">
    <source>
        <dbReference type="ARBA" id="ARBA00022884"/>
    </source>
</evidence>